<name>A0ABR2BRM4_9ROSI</name>
<dbReference type="SUPFAM" id="SSF52172">
    <property type="entry name" value="CheY-like"/>
    <property type="match status" value="1"/>
</dbReference>
<keyword evidence="2" id="KW-1185">Reference proteome</keyword>
<comment type="caution">
    <text evidence="1">The sequence shown here is derived from an EMBL/GenBank/DDBJ whole genome shotgun (WGS) entry which is preliminary data.</text>
</comment>
<dbReference type="Gene3D" id="3.40.50.2300">
    <property type="match status" value="1"/>
</dbReference>
<dbReference type="InterPro" id="IPR011006">
    <property type="entry name" value="CheY-like_superfamily"/>
</dbReference>
<gene>
    <name evidence="1" type="ORF">V6N12_001868</name>
</gene>
<evidence type="ECO:0000313" key="2">
    <source>
        <dbReference type="Proteomes" id="UP001472677"/>
    </source>
</evidence>
<dbReference type="EMBL" id="JBBPBM010000090">
    <property type="protein sequence ID" value="KAK8509794.1"/>
    <property type="molecule type" value="Genomic_DNA"/>
</dbReference>
<dbReference type="Proteomes" id="UP001472677">
    <property type="component" value="Unassembled WGS sequence"/>
</dbReference>
<proteinExistence type="predicted"/>
<sequence length="160" mass="17668">MKLSLLIASRPVTAEISLNDIETKRIVWYKQPVDNHTGKLYGEAVGFQGFNSVNTSWFQAALHNSWGYSSVENEWNSGVGPLFLTSVGILGRAVVSLGVPVKRLTHLFSATQRIRTEEGKYGVHIPIIALTANTSGKEEMEAGMDFHLVKPLKSNELMSH</sequence>
<reference evidence="1 2" key="1">
    <citation type="journal article" date="2024" name="G3 (Bethesda)">
        <title>Genome assembly of Hibiscus sabdariffa L. provides insights into metabolisms of medicinal natural products.</title>
        <authorList>
            <person name="Kim T."/>
        </authorList>
    </citation>
    <scope>NUCLEOTIDE SEQUENCE [LARGE SCALE GENOMIC DNA]</scope>
    <source>
        <strain evidence="1">TK-2024</strain>
        <tissue evidence="1">Old leaves</tissue>
    </source>
</reference>
<evidence type="ECO:0000313" key="1">
    <source>
        <dbReference type="EMBL" id="KAK8509794.1"/>
    </source>
</evidence>
<protein>
    <submittedName>
        <fullName evidence="1">Uncharacterized protein</fullName>
    </submittedName>
</protein>
<accession>A0ABR2BRM4</accession>
<organism evidence="1 2">
    <name type="scientific">Hibiscus sabdariffa</name>
    <name type="common">roselle</name>
    <dbReference type="NCBI Taxonomy" id="183260"/>
    <lineage>
        <taxon>Eukaryota</taxon>
        <taxon>Viridiplantae</taxon>
        <taxon>Streptophyta</taxon>
        <taxon>Embryophyta</taxon>
        <taxon>Tracheophyta</taxon>
        <taxon>Spermatophyta</taxon>
        <taxon>Magnoliopsida</taxon>
        <taxon>eudicotyledons</taxon>
        <taxon>Gunneridae</taxon>
        <taxon>Pentapetalae</taxon>
        <taxon>rosids</taxon>
        <taxon>malvids</taxon>
        <taxon>Malvales</taxon>
        <taxon>Malvaceae</taxon>
        <taxon>Malvoideae</taxon>
        <taxon>Hibiscus</taxon>
    </lineage>
</organism>